<sequence length="169" mass="18948">MSFGLAVESRSTTVYISGKKFGDDMDQQMTFPVQCSFWSFVDMDSSSRRNTQKTNTLIGQMDCSLIPANLVEAFGLLINCNESSPCHPLLPTVQHTLKKAIDPEGPLYVASKQFKTEDFEKLLSFAKNLNVEFSLEAERMIHGYYLASRRIRTDSICGPKLSASALKYL</sequence>
<dbReference type="Proteomes" id="UP000299084">
    <property type="component" value="Unassembled WGS sequence"/>
</dbReference>
<dbReference type="EMBL" id="JWIN03000029">
    <property type="protein sequence ID" value="KAB1256401.1"/>
    <property type="molecule type" value="Genomic_DNA"/>
</dbReference>
<proteinExistence type="predicted"/>
<evidence type="ECO:0000313" key="1">
    <source>
        <dbReference type="EMBL" id="KAB1256401.1"/>
    </source>
</evidence>
<keyword evidence="2" id="KW-1185">Reference proteome</keyword>
<protein>
    <submittedName>
        <fullName evidence="1">Minichromosome maintenance domain-containing protein 2</fullName>
    </submittedName>
</protein>
<gene>
    <name evidence="1" type="ORF">Cadr_000027358</name>
</gene>
<organism evidence="1 2">
    <name type="scientific">Camelus dromedarius</name>
    <name type="common">Dromedary</name>
    <name type="synonym">Arabian camel</name>
    <dbReference type="NCBI Taxonomy" id="9838"/>
    <lineage>
        <taxon>Eukaryota</taxon>
        <taxon>Metazoa</taxon>
        <taxon>Chordata</taxon>
        <taxon>Craniata</taxon>
        <taxon>Vertebrata</taxon>
        <taxon>Euteleostomi</taxon>
        <taxon>Mammalia</taxon>
        <taxon>Eutheria</taxon>
        <taxon>Laurasiatheria</taxon>
        <taxon>Artiodactyla</taxon>
        <taxon>Tylopoda</taxon>
        <taxon>Camelidae</taxon>
        <taxon>Camelus</taxon>
    </lineage>
</organism>
<name>A0A5N4CBW5_CAMDR</name>
<dbReference type="AlphaFoldDB" id="A0A5N4CBW5"/>
<dbReference type="STRING" id="9838.ENSCDRP00005030653"/>
<reference evidence="1 2" key="1">
    <citation type="journal article" date="2019" name="Mol. Ecol. Resour.">
        <title>Improving Illumina assemblies with Hi-C and long reads: an example with the North African dromedary.</title>
        <authorList>
            <person name="Elbers J.P."/>
            <person name="Rogers M.F."/>
            <person name="Perelman P.L."/>
            <person name="Proskuryakova A.A."/>
            <person name="Serdyukova N.A."/>
            <person name="Johnson W.E."/>
            <person name="Horin P."/>
            <person name="Corander J."/>
            <person name="Murphy D."/>
            <person name="Burger P.A."/>
        </authorList>
    </citation>
    <scope>NUCLEOTIDE SEQUENCE [LARGE SCALE GENOMIC DNA]</scope>
    <source>
        <strain evidence="1">Drom800</strain>
        <tissue evidence="1">Blood</tissue>
    </source>
</reference>
<evidence type="ECO:0000313" key="2">
    <source>
        <dbReference type="Proteomes" id="UP000299084"/>
    </source>
</evidence>
<comment type="caution">
    <text evidence="1">The sequence shown here is derived from an EMBL/GenBank/DDBJ whole genome shotgun (WGS) entry which is preliminary data.</text>
</comment>
<accession>A0A5N4CBW5</accession>